<dbReference type="OrthoDB" id="319878at2"/>
<proteinExistence type="predicted"/>
<sequence>MKKLILFVLLITNIAIYAEVGKEKVIYLRGVDLTVDSATLKNGLTMQNSLIFNRLVGGTTSLSIPATNKFKGKGVEFGINARHSGLLGTDFGISFATLFSDSIFSADYSNSTARLGSGSSAMTIGSESFVASEFTSNRLQTANIKLAENIYIFHDSGNKFLEGLALRLGGEIYGNEVKSKSPYYFTNSVTTTTSSSGSSTVFSSGAGASSIEKLTYNEAYLNAILGLGYNLKIAEGHNISLGYEYLKSVANSGNYENKISSLLVLTPTIAFPFENKIKGKVDSELVGSRISIGYRFNISENVSFGLNYSHTEATHRVVDSKVKEAGNILTLFNGGTSNSINFLPFILGSQPGFGPFPENKDIRRQIGFEVSYRF</sequence>
<evidence type="ECO:0000313" key="1">
    <source>
        <dbReference type="EMBL" id="TGK73616.1"/>
    </source>
</evidence>
<organism evidence="1 2">
    <name type="scientific">Leptospira kanakyensis</name>
    <dbReference type="NCBI Taxonomy" id="2484968"/>
    <lineage>
        <taxon>Bacteria</taxon>
        <taxon>Pseudomonadati</taxon>
        <taxon>Spirochaetota</taxon>
        <taxon>Spirochaetia</taxon>
        <taxon>Leptospirales</taxon>
        <taxon>Leptospiraceae</taxon>
        <taxon>Leptospira</taxon>
    </lineage>
</organism>
<dbReference type="EMBL" id="RQFF01000013">
    <property type="protein sequence ID" value="TGK73616.1"/>
    <property type="molecule type" value="Genomic_DNA"/>
</dbReference>
<protein>
    <recommendedName>
        <fullName evidence="3">Porin</fullName>
    </recommendedName>
</protein>
<name>A0A6N4QIG5_9LEPT</name>
<dbReference type="RefSeq" id="WP_135632903.1">
    <property type="nucleotide sequence ID" value="NZ_RQFE01000011.1"/>
</dbReference>
<keyword evidence="2" id="KW-1185">Reference proteome</keyword>
<evidence type="ECO:0008006" key="3">
    <source>
        <dbReference type="Google" id="ProtNLM"/>
    </source>
</evidence>
<reference evidence="1" key="1">
    <citation type="journal article" date="2019" name="PLoS Negl. Trop. Dis.">
        <title>Revisiting the worldwide diversity of Leptospira species in the environment.</title>
        <authorList>
            <person name="Vincent A.T."/>
            <person name="Schiettekatte O."/>
            <person name="Bourhy P."/>
            <person name="Veyrier F.J."/>
            <person name="Picardeau M."/>
        </authorList>
    </citation>
    <scope>NUCLEOTIDE SEQUENCE [LARGE SCALE GENOMIC DNA]</scope>
    <source>
        <strain evidence="1">201800293</strain>
    </source>
</reference>
<comment type="caution">
    <text evidence="1">The sequence shown here is derived from an EMBL/GenBank/DDBJ whole genome shotgun (WGS) entry which is preliminary data.</text>
</comment>
<gene>
    <name evidence="1" type="ORF">EHQ18_07405</name>
</gene>
<accession>A0A6N4QIG5</accession>
<dbReference type="Proteomes" id="UP000297239">
    <property type="component" value="Unassembled WGS sequence"/>
</dbReference>
<dbReference type="AlphaFoldDB" id="A0A6N4QIG5"/>
<evidence type="ECO:0000313" key="2">
    <source>
        <dbReference type="Proteomes" id="UP000297239"/>
    </source>
</evidence>